<sequence length="204" mass="22144">MDLFSAIASERRSLADLLEHLTPDQQEAQSLCNEWTVKQVAAHLVMPMEVGMLGFMAAMLRHRGNFDAANNALARKQARRPFAEIVQTLRDKADHRFTPPGQGPEAPLTDVIVHGLDITTPLGLGHQVADEHLVVALDYLAEPLPKSRVASRQLVGVRLQADDLDWSHGHGPLVTGSARAILLALAGRDAGWEQLAGAVPHRSA</sequence>
<dbReference type="Proteomes" id="UP000275749">
    <property type="component" value="Unassembled WGS sequence"/>
</dbReference>
<dbReference type="Pfam" id="PF11716">
    <property type="entry name" value="MDMPI_N"/>
    <property type="match status" value="1"/>
</dbReference>
<dbReference type="NCBIfam" id="TIGR03083">
    <property type="entry name" value="maleylpyruvate isomerase family mycothiol-dependent enzyme"/>
    <property type="match status" value="1"/>
</dbReference>
<dbReference type="RefSeq" id="WP_123574886.1">
    <property type="nucleotide sequence ID" value="NZ_RKHG01000001.1"/>
</dbReference>
<dbReference type="Gene3D" id="1.20.120.450">
    <property type="entry name" value="dinb family like domain"/>
    <property type="match status" value="1"/>
</dbReference>
<protein>
    <submittedName>
        <fullName evidence="2">Uncharacterized protein (TIGR03083 family)</fullName>
    </submittedName>
</protein>
<dbReference type="GO" id="GO:0046872">
    <property type="term" value="F:metal ion binding"/>
    <property type="evidence" value="ECO:0007669"/>
    <property type="project" value="InterPro"/>
</dbReference>
<evidence type="ECO:0000313" key="3">
    <source>
        <dbReference type="Proteomes" id="UP000275749"/>
    </source>
</evidence>
<dbReference type="InterPro" id="IPR034660">
    <property type="entry name" value="DinB/YfiT-like"/>
</dbReference>
<dbReference type="SUPFAM" id="SSF109854">
    <property type="entry name" value="DinB/YfiT-like putative metalloenzymes"/>
    <property type="match status" value="1"/>
</dbReference>
<dbReference type="InterPro" id="IPR024344">
    <property type="entry name" value="MDMPI_metal-binding"/>
</dbReference>
<dbReference type="AlphaFoldDB" id="A0A3N1ZSR5"/>
<evidence type="ECO:0000259" key="1">
    <source>
        <dbReference type="Pfam" id="PF11716"/>
    </source>
</evidence>
<dbReference type="InterPro" id="IPR017517">
    <property type="entry name" value="Maleyloyr_isom"/>
</dbReference>
<name>A0A3N1ZSR5_9ACTN</name>
<gene>
    <name evidence="2" type="ORF">EDD41_0576</name>
</gene>
<accession>A0A3N1ZSR5</accession>
<organism evidence="2 3">
    <name type="scientific">Luteococcus japonicus</name>
    <dbReference type="NCBI Taxonomy" id="33984"/>
    <lineage>
        <taxon>Bacteria</taxon>
        <taxon>Bacillati</taxon>
        <taxon>Actinomycetota</taxon>
        <taxon>Actinomycetes</taxon>
        <taxon>Propionibacteriales</taxon>
        <taxon>Propionibacteriaceae</taxon>
        <taxon>Luteococcus</taxon>
    </lineage>
</organism>
<feature type="domain" description="Mycothiol-dependent maleylpyruvate isomerase metal-binding" evidence="1">
    <location>
        <begin position="9"/>
        <end position="95"/>
    </location>
</feature>
<evidence type="ECO:0000313" key="2">
    <source>
        <dbReference type="EMBL" id="ROR53427.1"/>
    </source>
</evidence>
<reference evidence="2 3" key="1">
    <citation type="submission" date="2018-11" db="EMBL/GenBank/DDBJ databases">
        <title>Sequencing the genomes of 1000 actinobacteria strains.</title>
        <authorList>
            <person name="Klenk H.-P."/>
        </authorList>
    </citation>
    <scope>NUCLEOTIDE SEQUENCE [LARGE SCALE GENOMIC DNA]</scope>
    <source>
        <strain evidence="2 3">DSM 10546</strain>
    </source>
</reference>
<proteinExistence type="predicted"/>
<comment type="caution">
    <text evidence="2">The sequence shown here is derived from an EMBL/GenBank/DDBJ whole genome shotgun (WGS) entry which is preliminary data.</text>
</comment>
<dbReference type="EMBL" id="RKHG01000001">
    <property type="protein sequence ID" value="ROR53427.1"/>
    <property type="molecule type" value="Genomic_DNA"/>
</dbReference>